<evidence type="ECO:0000313" key="2">
    <source>
        <dbReference type="EMBL" id="TDD96899.1"/>
    </source>
</evidence>
<keyword evidence="1" id="KW-0472">Membrane</keyword>
<feature type="transmembrane region" description="Helical" evidence="1">
    <location>
        <begin position="68"/>
        <end position="91"/>
    </location>
</feature>
<dbReference type="EMBL" id="SMFK01000005">
    <property type="protein sequence ID" value="TDD96899.1"/>
    <property type="molecule type" value="Genomic_DNA"/>
</dbReference>
<dbReference type="Proteomes" id="UP000295479">
    <property type="component" value="Unassembled WGS sequence"/>
</dbReference>
<keyword evidence="1" id="KW-1133">Transmembrane helix</keyword>
<evidence type="ECO:0000256" key="1">
    <source>
        <dbReference type="SAM" id="Phobius"/>
    </source>
</evidence>
<reference evidence="2 3" key="1">
    <citation type="submission" date="2019-03" db="EMBL/GenBank/DDBJ databases">
        <title>Flavobacterium AR-3-4 sp. nov. isolated from arctic soil.</title>
        <authorList>
            <person name="Chaudhary D.K."/>
        </authorList>
    </citation>
    <scope>NUCLEOTIDE SEQUENCE [LARGE SCALE GENOMIC DNA]</scope>
    <source>
        <strain evidence="2 3">AR-3-4</strain>
    </source>
</reference>
<evidence type="ECO:0000313" key="3">
    <source>
        <dbReference type="Proteomes" id="UP000295479"/>
    </source>
</evidence>
<dbReference type="InterPro" id="IPR018723">
    <property type="entry name" value="DUF2254_membrane"/>
</dbReference>
<dbReference type="OrthoDB" id="2955631at2"/>
<proteinExistence type="predicted"/>
<gene>
    <name evidence="2" type="ORF">E0F76_09650</name>
</gene>
<dbReference type="Pfam" id="PF10011">
    <property type="entry name" value="DUF2254"/>
    <property type="match status" value="1"/>
</dbReference>
<feature type="transmembrane region" description="Helical" evidence="1">
    <location>
        <begin position="145"/>
        <end position="165"/>
    </location>
</feature>
<comment type="caution">
    <text evidence="2">The sequence shown here is derived from an EMBL/GenBank/DDBJ whole genome shotgun (WGS) entry which is preliminary data.</text>
</comment>
<sequence length="407" mass="46289">MGINIRLWLKYYQSKIMNSIAFYPAIIVLAFLALSIFSISFDFSEMGMQIKSHLQVLRLRDATTARSIISSITSGIITLTVFSFSMVMIVLNQTASQLSNRILDRLIGSRFQQLVLGIYVGTIIYSLLLLSTIRDIDKGVQIPALSTYLLIALTIFDIFIFIYFLHFITQSVKYEVIIQRVLEETMTSLKHACTLEQAPPEIPSFESYCLIIAAKSGIYQGFDNAVLMRICHENDCVLQLMQSPGSYVLVGGPVMKVNKKLASDILKAIGKEVYIEGSESIKENFFFGFRQLTEIALKALSPGINDPGTAIESMRALFQLYTYRLHFYPENTIKDKESQVVIIVKELTFDQIFTETIYPIWDYGKEDRLMQNELHHLLEIFLTIAPEAKIAWPLLKKVKLKLNDSAH</sequence>
<keyword evidence="1" id="KW-0812">Transmembrane</keyword>
<name>A0A4R5CDA8_9FLAO</name>
<accession>A0A4R5CDA8</accession>
<feature type="transmembrane region" description="Helical" evidence="1">
    <location>
        <begin position="111"/>
        <end position="133"/>
    </location>
</feature>
<dbReference type="AlphaFoldDB" id="A0A4R5CDA8"/>
<organism evidence="2 3">
    <name type="scientific">Flavobacterium cellulosilyticum</name>
    <dbReference type="NCBI Taxonomy" id="2541731"/>
    <lineage>
        <taxon>Bacteria</taxon>
        <taxon>Pseudomonadati</taxon>
        <taxon>Bacteroidota</taxon>
        <taxon>Flavobacteriia</taxon>
        <taxon>Flavobacteriales</taxon>
        <taxon>Flavobacteriaceae</taxon>
        <taxon>Flavobacterium</taxon>
    </lineage>
</organism>
<keyword evidence="3" id="KW-1185">Reference proteome</keyword>
<protein>
    <submittedName>
        <fullName evidence="2">DUF2254 domain-containing protein</fullName>
    </submittedName>
</protein>
<feature type="transmembrane region" description="Helical" evidence="1">
    <location>
        <begin position="20"/>
        <end position="41"/>
    </location>
</feature>